<sequence length="1330" mass="143421">MGVLGQRNDSSSTGQASGGGVLRRGRENRMLAQEQSDLAQMDAAGRVAAERATEIEATRALQPPPPKLPGRDIPVVGPVLRGLDYIASNPISQAIAEYTVPDAPLLKSKGAETTFSDILNVHKDRDLSDLISGGNGRTMPGTNARQAFLDRSGQAPSTGAAKLAGQIAAPFFVPAAGLGTGAGLSRAADDALSAIPRLQGTGRLAAREGIVNGAILSGSEFAQGTGDPVQAAINGILGAGLGAGIGAGASVAGKAFANSKLGQAFNDFIGRKAPTPEEQLALPSPTLALPSPSVQPSTVARSATRANPYRQQLEQLFAEGQRLQQAGEMRPGYEREALEDLWGRMAGPDSPGLDELIDLATAPRPSRLKPDLVQQARDYQGSRQAAGVDLPVRSSSDRYPGGVLGQAAEPRQQYVTKAAEQVASEPAEQVGQNWFTRLFGESNLGITPFGSKKSNKIVTTEQQIVNNPLKSEVGDMLGRAKQTGRTTWQSTVDFLTPLKRISQQTYDAAMDASRANNMANTIIRDKFVDLEGNVIGKSLDEIMSNTRGLGKKVDDYLVLRHAITRMERGEKVYATELGMTPQKAREAVSKLESRYPELKQFGQDWNDFNANLLDSGVREGLISESSRDAMMSQNPNYASMRREFTLGEKMAGPKFGTTGSSFSGQNAPIKKVSPTGSTRKIVSPLRSAIEQTYAWKNAELRNRTMQEIVSKIQADPKSMEGIAEIVKKPSTSYKNLDQALREGGSEQFLELLDNDFRTLFKKTSAGEENIVRAMVKGQPVYVKVHDPEAVKALVGLGNDQAGLVLGAMQFLSNTTKRGATGMLAPMFALKSLGGDTVQAAIQSPNAIKHIAVDVPHAFISSMADALGIPGLGKLAEDFRRSGGEYSSLLRGDKQLNKSVSELRREPFLTPQGVTKGLKTTIKAPFRALEKVSDISENVNRMAAFRRALDGKERTPENVRDAINAARESTTNFSRRGSAAREFESVVPYTNAAIQGIYRVGNAFAKHPVKTTAAAGLLVVAPKLYEYAKFHDDPDYNKLPARERYRNLIISKNADGTFNKQFMPPEYEALGAFITDVLRHVVDDNPQAYKGTLDAVVNAFTPPAVSGALQGLTQGEGVEKSLVGLANSTVAAPFAATAFNQSFTGAPIVPKRLENNSPEFQYDERTSSIAKKIGQATGFAPLKVDYLIKAYGGDPSRLILPLFSDAGGGTPKNTLLKNFIVDPVFTNNLSDDYYKAKKDFETAKKDNKDFDKPLPSWYSEESYKLLNSQSNSSAAKQLSDLAQEKRQVTGDKTLTAQQKADQLRNLQQKINEIYTDVNSKIGASGYKFPNR</sequence>
<proteinExistence type="predicted"/>
<keyword evidence="4" id="KW-1185">Reference proteome</keyword>
<feature type="region of interest" description="Disordered" evidence="1">
    <location>
        <begin position="656"/>
        <end position="677"/>
    </location>
</feature>
<feature type="compositionally biased region" description="Polar residues" evidence="1">
    <location>
        <begin position="657"/>
        <end position="666"/>
    </location>
</feature>
<organism evidence="3 4">
    <name type="scientific">Paenibacillus filicis</name>
    <dbReference type="NCBI Taxonomy" id="669464"/>
    <lineage>
        <taxon>Bacteria</taxon>
        <taxon>Bacillati</taxon>
        <taxon>Bacillota</taxon>
        <taxon>Bacilli</taxon>
        <taxon>Bacillales</taxon>
        <taxon>Paenibacillaceae</taxon>
        <taxon>Paenibacillus</taxon>
    </lineage>
</organism>
<reference evidence="3 4" key="1">
    <citation type="submission" date="2024-04" db="EMBL/GenBank/DDBJ databases">
        <title>draft genome sequnece of Paenibacillus filicis.</title>
        <authorList>
            <person name="Kim D.-U."/>
        </authorList>
    </citation>
    <scope>NUCLEOTIDE SEQUENCE [LARGE SCALE GENOMIC DNA]</scope>
    <source>
        <strain evidence="3 4">KACC14197</strain>
    </source>
</reference>
<comment type="caution">
    <text evidence="3">The sequence shown here is derived from an EMBL/GenBank/DDBJ whole genome shotgun (WGS) entry which is preliminary data.</text>
</comment>
<dbReference type="Pfam" id="PF18857">
    <property type="entry name" value="LPD38"/>
    <property type="match status" value="1"/>
</dbReference>
<evidence type="ECO:0000259" key="2">
    <source>
        <dbReference type="Pfam" id="PF18857"/>
    </source>
</evidence>
<gene>
    <name evidence="3" type="ORF">WMW72_10575</name>
</gene>
<evidence type="ECO:0000313" key="3">
    <source>
        <dbReference type="EMBL" id="MEK8128347.1"/>
    </source>
</evidence>
<dbReference type="InterPro" id="IPR040561">
    <property type="entry name" value="LPD38"/>
</dbReference>
<feature type="region of interest" description="Disordered" evidence="1">
    <location>
        <begin position="1"/>
        <end position="29"/>
    </location>
</feature>
<accession>A0ABU9DHK8</accession>
<protein>
    <submittedName>
        <fullName evidence="3">LPD38 domain-containing protein</fullName>
    </submittedName>
</protein>
<name>A0ABU9DHK8_9BACL</name>
<feature type="domain" description="Large polyvalent protein associated" evidence="2">
    <location>
        <begin position="1032"/>
        <end position="1212"/>
    </location>
</feature>
<dbReference type="Proteomes" id="UP001469365">
    <property type="component" value="Unassembled WGS sequence"/>
</dbReference>
<evidence type="ECO:0000256" key="1">
    <source>
        <dbReference type="SAM" id="MobiDB-lite"/>
    </source>
</evidence>
<dbReference type="EMBL" id="JBBPCC010000005">
    <property type="protein sequence ID" value="MEK8128347.1"/>
    <property type="molecule type" value="Genomic_DNA"/>
</dbReference>
<evidence type="ECO:0000313" key="4">
    <source>
        <dbReference type="Proteomes" id="UP001469365"/>
    </source>
</evidence>